<dbReference type="AlphaFoldDB" id="A0AAD7PBP3"/>
<dbReference type="Pfam" id="PF00319">
    <property type="entry name" value="SRF-TF"/>
    <property type="match status" value="1"/>
</dbReference>
<feature type="domain" description="MADS-box" evidence="6">
    <location>
        <begin position="1"/>
        <end position="50"/>
    </location>
</feature>
<dbReference type="SMART" id="SM00432">
    <property type="entry name" value="MADS"/>
    <property type="match status" value="1"/>
</dbReference>
<reference evidence="7" key="1">
    <citation type="journal article" date="2023" name="Science">
        <title>Elucidation of the pathway for biosynthesis of saponin adjuvants from the soapbark tree.</title>
        <authorList>
            <person name="Reed J."/>
            <person name="Orme A."/>
            <person name="El-Demerdash A."/>
            <person name="Owen C."/>
            <person name="Martin L.B.B."/>
            <person name="Misra R.C."/>
            <person name="Kikuchi S."/>
            <person name="Rejzek M."/>
            <person name="Martin A.C."/>
            <person name="Harkess A."/>
            <person name="Leebens-Mack J."/>
            <person name="Louveau T."/>
            <person name="Stephenson M.J."/>
            <person name="Osbourn A."/>
        </authorList>
    </citation>
    <scope>NUCLEOTIDE SEQUENCE</scope>
    <source>
        <strain evidence="7">S10</strain>
    </source>
</reference>
<sequence>MGNKVKLEFISSESARRVTFKKRKAGVLKKISELMTLCGINACAVIYSGSDAQPEVWPSPEEAFRVIEKFKDLPAAQQGKNMMDQKLFLMNAINKLNKKLGREQDKAQRLERELLLFDWLHGNNFYCLKTLMEVIHVLDEKIAMNEELCMKAFHKITLDEVVNG</sequence>
<dbReference type="Gene3D" id="3.40.1810.10">
    <property type="entry name" value="Transcription factor, MADS-box"/>
    <property type="match status" value="1"/>
</dbReference>
<dbReference type="PANTHER" id="PTHR11945:SF505">
    <property type="entry name" value="MADS-BOX DOMAIN-CONTAINING PROTEIN"/>
    <property type="match status" value="1"/>
</dbReference>
<evidence type="ECO:0000256" key="5">
    <source>
        <dbReference type="ARBA" id="ARBA00023242"/>
    </source>
</evidence>
<name>A0AAD7PBP3_QUISA</name>
<dbReference type="InterPro" id="IPR036879">
    <property type="entry name" value="TF_MADSbox_sf"/>
</dbReference>
<dbReference type="SUPFAM" id="SSF55455">
    <property type="entry name" value="SRF-like"/>
    <property type="match status" value="1"/>
</dbReference>
<proteinExistence type="predicted"/>
<organism evidence="7 8">
    <name type="scientific">Quillaja saponaria</name>
    <name type="common">Soap bark tree</name>
    <dbReference type="NCBI Taxonomy" id="32244"/>
    <lineage>
        <taxon>Eukaryota</taxon>
        <taxon>Viridiplantae</taxon>
        <taxon>Streptophyta</taxon>
        <taxon>Embryophyta</taxon>
        <taxon>Tracheophyta</taxon>
        <taxon>Spermatophyta</taxon>
        <taxon>Magnoliopsida</taxon>
        <taxon>eudicotyledons</taxon>
        <taxon>Gunneridae</taxon>
        <taxon>Pentapetalae</taxon>
        <taxon>rosids</taxon>
        <taxon>fabids</taxon>
        <taxon>Fabales</taxon>
        <taxon>Quillajaceae</taxon>
        <taxon>Quillaja</taxon>
    </lineage>
</organism>
<accession>A0AAD7PBP3</accession>
<dbReference type="FunFam" id="3.40.1810.10:FF:000024">
    <property type="entry name" value="Agamous-like MADS-box protein AGL80"/>
    <property type="match status" value="1"/>
</dbReference>
<dbReference type="GO" id="GO:0000978">
    <property type="term" value="F:RNA polymerase II cis-regulatory region sequence-specific DNA binding"/>
    <property type="evidence" value="ECO:0007669"/>
    <property type="project" value="TreeGrafter"/>
</dbReference>
<gene>
    <name evidence="7" type="ORF">O6P43_029986</name>
</gene>
<protein>
    <submittedName>
        <fullName evidence="7">Agamous-like MADS-box protein AGL80</fullName>
    </submittedName>
</protein>
<keyword evidence="2" id="KW-0805">Transcription regulation</keyword>
<dbReference type="GO" id="GO:0000981">
    <property type="term" value="F:DNA-binding transcription factor activity, RNA polymerase II-specific"/>
    <property type="evidence" value="ECO:0007669"/>
    <property type="project" value="InterPro"/>
</dbReference>
<dbReference type="InterPro" id="IPR033897">
    <property type="entry name" value="SRF-like_MADS-box"/>
</dbReference>
<evidence type="ECO:0000256" key="4">
    <source>
        <dbReference type="ARBA" id="ARBA00023163"/>
    </source>
</evidence>
<keyword evidence="8" id="KW-1185">Reference proteome</keyword>
<comment type="subcellular location">
    <subcellularLocation>
        <location evidence="1">Nucleus</location>
    </subcellularLocation>
</comment>
<dbReference type="EMBL" id="JARAOO010000012">
    <property type="protein sequence ID" value="KAJ7949678.1"/>
    <property type="molecule type" value="Genomic_DNA"/>
</dbReference>
<dbReference type="InterPro" id="IPR002100">
    <property type="entry name" value="TF_MADSbox"/>
</dbReference>
<evidence type="ECO:0000259" key="6">
    <source>
        <dbReference type="PROSITE" id="PS50066"/>
    </source>
</evidence>
<keyword evidence="3" id="KW-0238">DNA-binding</keyword>
<evidence type="ECO:0000256" key="2">
    <source>
        <dbReference type="ARBA" id="ARBA00023015"/>
    </source>
</evidence>
<dbReference type="PANTHER" id="PTHR11945">
    <property type="entry name" value="MADS BOX PROTEIN"/>
    <property type="match status" value="1"/>
</dbReference>
<comment type="caution">
    <text evidence="7">The sequence shown here is derived from an EMBL/GenBank/DDBJ whole genome shotgun (WGS) entry which is preliminary data.</text>
</comment>
<dbReference type="PROSITE" id="PS50066">
    <property type="entry name" value="MADS_BOX_2"/>
    <property type="match status" value="1"/>
</dbReference>
<evidence type="ECO:0000256" key="1">
    <source>
        <dbReference type="ARBA" id="ARBA00004123"/>
    </source>
</evidence>
<keyword evidence="5" id="KW-0539">Nucleus</keyword>
<evidence type="ECO:0000313" key="8">
    <source>
        <dbReference type="Proteomes" id="UP001163823"/>
    </source>
</evidence>
<dbReference type="KEGG" id="qsa:O6P43_029986"/>
<dbReference type="GO" id="GO:0045944">
    <property type="term" value="P:positive regulation of transcription by RNA polymerase II"/>
    <property type="evidence" value="ECO:0007669"/>
    <property type="project" value="InterPro"/>
</dbReference>
<dbReference type="GO" id="GO:0046983">
    <property type="term" value="F:protein dimerization activity"/>
    <property type="evidence" value="ECO:0007669"/>
    <property type="project" value="InterPro"/>
</dbReference>
<evidence type="ECO:0000256" key="3">
    <source>
        <dbReference type="ARBA" id="ARBA00023125"/>
    </source>
</evidence>
<dbReference type="Proteomes" id="UP001163823">
    <property type="component" value="Chromosome 12"/>
</dbReference>
<dbReference type="CDD" id="cd00266">
    <property type="entry name" value="MADS_SRF_like"/>
    <property type="match status" value="1"/>
</dbReference>
<evidence type="ECO:0000313" key="7">
    <source>
        <dbReference type="EMBL" id="KAJ7949678.1"/>
    </source>
</evidence>
<dbReference type="GO" id="GO:0005634">
    <property type="term" value="C:nucleus"/>
    <property type="evidence" value="ECO:0007669"/>
    <property type="project" value="UniProtKB-SubCell"/>
</dbReference>
<keyword evidence="4" id="KW-0804">Transcription</keyword>
<dbReference type="PRINTS" id="PR00404">
    <property type="entry name" value="MADSDOMAIN"/>
</dbReference>